<organism evidence="11 12">
    <name type="scientific">Aerophobetes bacterium</name>
    <dbReference type="NCBI Taxonomy" id="2030807"/>
    <lineage>
        <taxon>Bacteria</taxon>
        <taxon>Candidatus Aerophobota</taxon>
    </lineage>
</organism>
<evidence type="ECO:0000259" key="10">
    <source>
        <dbReference type="PROSITE" id="PS51671"/>
    </source>
</evidence>
<dbReference type="InterPro" id="IPR045626">
    <property type="entry name" value="PGDH_ASB_dom"/>
</dbReference>
<feature type="domain" description="ACT" evidence="10">
    <location>
        <begin position="455"/>
        <end position="527"/>
    </location>
</feature>
<evidence type="ECO:0000256" key="9">
    <source>
        <dbReference type="RuleBase" id="RU363003"/>
    </source>
</evidence>
<evidence type="ECO:0000256" key="2">
    <source>
        <dbReference type="ARBA" id="ARBA00005216"/>
    </source>
</evidence>
<keyword evidence="6 9" id="KW-0520">NAD</keyword>
<dbReference type="InterPro" id="IPR036291">
    <property type="entry name" value="NAD(P)-bd_dom_sf"/>
</dbReference>
<dbReference type="SUPFAM" id="SSF52283">
    <property type="entry name" value="Formate/glycerate dehydrogenase catalytic domain-like"/>
    <property type="match status" value="1"/>
</dbReference>
<accession>A0A523THS1</accession>
<evidence type="ECO:0000256" key="8">
    <source>
        <dbReference type="ARBA" id="ARBA00048731"/>
    </source>
</evidence>
<dbReference type="PANTHER" id="PTHR42938">
    <property type="entry name" value="FORMATE DEHYDROGENASE 1"/>
    <property type="match status" value="1"/>
</dbReference>
<dbReference type="FunFam" id="3.30.70.260:FF:000008">
    <property type="entry name" value="D-3-phosphoglycerate dehydrogenase, chloroplastic"/>
    <property type="match status" value="1"/>
</dbReference>
<dbReference type="NCBIfam" id="TIGR01327">
    <property type="entry name" value="PGDH"/>
    <property type="match status" value="1"/>
</dbReference>
<keyword evidence="9" id="KW-0718">Serine biosynthesis</keyword>
<keyword evidence="5 9" id="KW-0560">Oxidoreductase</keyword>
<dbReference type="InterPro" id="IPR029752">
    <property type="entry name" value="D-isomer_DH_CS1"/>
</dbReference>
<dbReference type="SUPFAM" id="SSF143548">
    <property type="entry name" value="Serine metabolism enzymes domain"/>
    <property type="match status" value="1"/>
</dbReference>
<evidence type="ECO:0000256" key="1">
    <source>
        <dbReference type="ARBA" id="ARBA00003800"/>
    </source>
</evidence>
<dbReference type="InterPro" id="IPR029009">
    <property type="entry name" value="ASB_dom_sf"/>
</dbReference>
<dbReference type="GO" id="GO:0004617">
    <property type="term" value="F:phosphoglycerate dehydrogenase activity"/>
    <property type="evidence" value="ECO:0007669"/>
    <property type="project" value="UniProtKB-UniRule"/>
</dbReference>
<dbReference type="Proteomes" id="UP000316517">
    <property type="component" value="Unassembled WGS sequence"/>
</dbReference>
<dbReference type="Gene3D" id="3.40.50.720">
    <property type="entry name" value="NAD(P)-binding Rossmann-like Domain"/>
    <property type="match status" value="2"/>
</dbReference>
<dbReference type="AlphaFoldDB" id="A0A523THS1"/>
<dbReference type="FunFam" id="3.30.1330.90:FF:000003">
    <property type="entry name" value="D-3-phosphoglycerate dehydrogenase"/>
    <property type="match status" value="1"/>
</dbReference>
<dbReference type="FunFam" id="3.40.50.720:FF:000021">
    <property type="entry name" value="D-3-phosphoglycerate dehydrogenase"/>
    <property type="match status" value="1"/>
</dbReference>
<evidence type="ECO:0000256" key="3">
    <source>
        <dbReference type="ARBA" id="ARBA00005854"/>
    </source>
</evidence>
<comment type="catalytic activity">
    <reaction evidence="7">
        <text>(R)-2-hydroxyglutarate + NAD(+) = 2-oxoglutarate + NADH + H(+)</text>
        <dbReference type="Rhea" id="RHEA:49612"/>
        <dbReference type="ChEBI" id="CHEBI:15378"/>
        <dbReference type="ChEBI" id="CHEBI:15801"/>
        <dbReference type="ChEBI" id="CHEBI:16810"/>
        <dbReference type="ChEBI" id="CHEBI:57540"/>
        <dbReference type="ChEBI" id="CHEBI:57945"/>
        <dbReference type="EC" id="1.1.1.399"/>
    </reaction>
</comment>
<dbReference type="SUPFAM" id="SSF51735">
    <property type="entry name" value="NAD(P)-binding Rossmann-fold domains"/>
    <property type="match status" value="1"/>
</dbReference>
<dbReference type="Pfam" id="PF02826">
    <property type="entry name" value="2-Hacid_dh_C"/>
    <property type="match status" value="1"/>
</dbReference>
<comment type="similarity">
    <text evidence="3 9">Belongs to the D-isomer specific 2-hydroxyacid dehydrogenase family.</text>
</comment>
<evidence type="ECO:0000313" key="12">
    <source>
        <dbReference type="Proteomes" id="UP000316517"/>
    </source>
</evidence>
<dbReference type="InterPro" id="IPR006236">
    <property type="entry name" value="PGDH"/>
</dbReference>
<evidence type="ECO:0000313" key="11">
    <source>
        <dbReference type="EMBL" id="TET29868.1"/>
    </source>
</evidence>
<comment type="pathway">
    <text evidence="2 9">Amino-acid biosynthesis; L-serine biosynthesis; L-serine from 3-phospho-D-glycerate: step 1/3.</text>
</comment>
<dbReference type="InterPro" id="IPR045865">
    <property type="entry name" value="ACT-like_dom_sf"/>
</dbReference>
<comment type="caution">
    <text evidence="11">The sequence shown here is derived from an EMBL/GenBank/DDBJ whole genome shotgun (WGS) entry which is preliminary data.</text>
</comment>
<dbReference type="EC" id="1.1.1.95" evidence="9"/>
<dbReference type="Pfam" id="PF00389">
    <property type="entry name" value="2-Hacid_dh"/>
    <property type="match status" value="1"/>
</dbReference>
<dbReference type="PROSITE" id="PS51671">
    <property type="entry name" value="ACT"/>
    <property type="match status" value="1"/>
</dbReference>
<evidence type="ECO:0000256" key="4">
    <source>
        <dbReference type="ARBA" id="ARBA00021582"/>
    </source>
</evidence>
<dbReference type="InterPro" id="IPR002912">
    <property type="entry name" value="ACT_dom"/>
</dbReference>
<dbReference type="EMBL" id="SOJT01000060">
    <property type="protein sequence ID" value="TET29868.1"/>
    <property type="molecule type" value="Genomic_DNA"/>
</dbReference>
<dbReference type="Pfam" id="PF19304">
    <property type="entry name" value="PGDH_inter"/>
    <property type="match status" value="1"/>
</dbReference>
<protein>
    <recommendedName>
        <fullName evidence="4 9">D-3-phosphoglycerate dehydrogenase</fullName>
        <ecNumber evidence="9">1.1.1.95</ecNumber>
    </recommendedName>
</protein>
<dbReference type="InterPro" id="IPR006140">
    <property type="entry name" value="D-isomer_DH_NAD-bd"/>
</dbReference>
<sequence>MKWNILISDPLAEEGVNRLRKEENFEVTERFGMKEEELIKLIPEYHALIIRSETKVTDRVIEVASKLKVIGRAGAGLDNVNIEVATRKGIVVMNTPEGNTVSAAEHTISMILALSRNIPQANASLKGGRWERKKFMGTEVYGKTLGIVGLGRIGREVARRAQGLQMKVIACDPFVSQEKAAELEIALFGLEELLPQVDYLSLHTPLTPQTRNLIGKREISSMKREARIINCARGGIIDEKSLYRALKEGRLKGAALDVFEEEKPFNSPLMELDAVVFTPHLGASTEEAQKRVAVDMASQVIDILEDGKIRNAVNIPTLSPQVRKKIGPYLALAEKMGYLEAQLSEGHPNKLKVVFSGELVNFEVNPLTVALVKGLLSFVLKEDVNYVNALILAGERGIGVEETKTSDAGGFTNLISATLITDLGQRRIDGTIFERTSYIVRIDDYPLEFVPRGELLICANEDKPGVVGKIATALGRYRINIAGLQMGRKSPGRKNVSVYSLDSSPSSKAMEEISKIPEVIEAKLVHL</sequence>
<comment type="function">
    <text evidence="1">Catalyzes the reversible oxidation of 3-phospho-D-glycerate to 3-phosphonooxypyruvate, the first step of the phosphorylated L-serine biosynthesis pathway. Also catalyzes the reversible oxidation of 2-hydroxyglutarate to 2-oxoglutarate.</text>
</comment>
<dbReference type="CDD" id="cd12173">
    <property type="entry name" value="PGDH_4"/>
    <property type="match status" value="1"/>
</dbReference>
<dbReference type="Pfam" id="PF01842">
    <property type="entry name" value="ACT"/>
    <property type="match status" value="1"/>
</dbReference>
<reference evidence="11 12" key="1">
    <citation type="submission" date="2019-03" db="EMBL/GenBank/DDBJ databases">
        <title>Metabolic potential of uncultured bacteria and archaea associated with petroleum seepage in deep-sea sediments.</title>
        <authorList>
            <person name="Dong X."/>
            <person name="Hubert C."/>
        </authorList>
    </citation>
    <scope>NUCLEOTIDE SEQUENCE [LARGE SCALE GENOMIC DNA]</scope>
    <source>
        <strain evidence="11">E44_bin3</strain>
    </source>
</reference>
<evidence type="ECO:0000256" key="6">
    <source>
        <dbReference type="ARBA" id="ARBA00023027"/>
    </source>
</evidence>
<dbReference type="GO" id="GO:0051287">
    <property type="term" value="F:NAD binding"/>
    <property type="evidence" value="ECO:0007669"/>
    <property type="project" value="UniProtKB-UniRule"/>
</dbReference>
<dbReference type="UniPathway" id="UPA00135">
    <property type="reaction ID" value="UER00196"/>
</dbReference>
<gene>
    <name evidence="11" type="ORF">E3J68_01250</name>
</gene>
<comment type="catalytic activity">
    <reaction evidence="8 9">
        <text>(2R)-3-phosphoglycerate + NAD(+) = 3-phosphooxypyruvate + NADH + H(+)</text>
        <dbReference type="Rhea" id="RHEA:12641"/>
        <dbReference type="ChEBI" id="CHEBI:15378"/>
        <dbReference type="ChEBI" id="CHEBI:18110"/>
        <dbReference type="ChEBI" id="CHEBI:57540"/>
        <dbReference type="ChEBI" id="CHEBI:57945"/>
        <dbReference type="ChEBI" id="CHEBI:58272"/>
        <dbReference type="EC" id="1.1.1.95"/>
    </reaction>
</comment>
<dbReference type="PROSITE" id="PS00065">
    <property type="entry name" value="D_2_HYDROXYACID_DH_1"/>
    <property type="match status" value="1"/>
</dbReference>
<dbReference type="PANTHER" id="PTHR42938:SF47">
    <property type="entry name" value="HYDROXYPYRUVATE REDUCTASE"/>
    <property type="match status" value="1"/>
</dbReference>
<evidence type="ECO:0000256" key="5">
    <source>
        <dbReference type="ARBA" id="ARBA00023002"/>
    </source>
</evidence>
<name>A0A523THS1_UNCAE</name>
<dbReference type="Gene3D" id="3.30.70.260">
    <property type="match status" value="1"/>
</dbReference>
<proteinExistence type="inferred from homology"/>
<dbReference type="SUPFAM" id="SSF55021">
    <property type="entry name" value="ACT-like"/>
    <property type="match status" value="1"/>
</dbReference>
<dbReference type="Gene3D" id="3.30.1330.90">
    <property type="entry name" value="D-3-phosphoglycerate dehydrogenase, domain 3"/>
    <property type="match status" value="1"/>
</dbReference>
<evidence type="ECO:0000256" key="7">
    <source>
        <dbReference type="ARBA" id="ARBA00048126"/>
    </source>
</evidence>
<dbReference type="InterPro" id="IPR006139">
    <property type="entry name" value="D-isomer_2_OHA_DH_cat_dom"/>
</dbReference>
<dbReference type="CDD" id="cd04902">
    <property type="entry name" value="ACT_3PGDH-xct"/>
    <property type="match status" value="1"/>
</dbReference>
<dbReference type="GO" id="GO:0006564">
    <property type="term" value="P:L-serine biosynthetic process"/>
    <property type="evidence" value="ECO:0007669"/>
    <property type="project" value="UniProtKB-UniRule"/>
</dbReference>
<keyword evidence="9" id="KW-0028">Amino-acid biosynthesis</keyword>